<proteinExistence type="predicted"/>
<keyword evidence="3" id="KW-1185">Reference proteome</keyword>
<protein>
    <submittedName>
        <fullName evidence="2">Uncharacterized protein</fullName>
    </submittedName>
</protein>
<dbReference type="PANTHER" id="PTHR34808">
    <property type="entry name" value="EXPRESSED PROTEIN"/>
    <property type="match status" value="1"/>
</dbReference>
<gene>
    <name evidence="2" type="ORF">DCAF_LOCUS25448</name>
</gene>
<evidence type="ECO:0000313" key="2">
    <source>
        <dbReference type="EMBL" id="CAK7355004.1"/>
    </source>
</evidence>
<feature type="region of interest" description="Disordered" evidence="1">
    <location>
        <begin position="1"/>
        <end position="20"/>
    </location>
</feature>
<sequence>MMEGDGTTMVRIDRQSSIENEPRTLTMDQIQYAREAALCVVNTRSIEEALSIFTQLYVIVGFRAGEECGKTKWGHNDGYE</sequence>
<evidence type="ECO:0000256" key="1">
    <source>
        <dbReference type="SAM" id="MobiDB-lite"/>
    </source>
</evidence>
<comment type="caution">
    <text evidence="2">The sequence shown here is derived from an EMBL/GenBank/DDBJ whole genome shotgun (WGS) entry which is preliminary data.</text>
</comment>
<accession>A0AAV1SMG5</accession>
<feature type="compositionally biased region" description="Basic and acidic residues" evidence="1">
    <location>
        <begin position="11"/>
        <end position="20"/>
    </location>
</feature>
<evidence type="ECO:0000313" key="3">
    <source>
        <dbReference type="Proteomes" id="UP001314170"/>
    </source>
</evidence>
<dbReference type="EMBL" id="CAWUPB010001195">
    <property type="protein sequence ID" value="CAK7355004.1"/>
    <property type="molecule type" value="Genomic_DNA"/>
</dbReference>
<dbReference type="PANTHER" id="PTHR34808:SF2">
    <property type="entry name" value="EXPRESSED PROTEIN"/>
    <property type="match status" value="1"/>
</dbReference>
<dbReference type="Proteomes" id="UP001314170">
    <property type="component" value="Unassembled WGS sequence"/>
</dbReference>
<name>A0AAV1SMG5_9ROSI</name>
<reference evidence="2 3" key="1">
    <citation type="submission" date="2024-01" db="EMBL/GenBank/DDBJ databases">
        <authorList>
            <person name="Waweru B."/>
        </authorList>
    </citation>
    <scope>NUCLEOTIDE SEQUENCE [LARGE SCALE GENOMIC DNA]</scope>
</reference>
<dbReference type="AlphaFoldDB" id="A0AAV1SMG5"/>
<organism evidence="2 3">
    <name type="scientific">Dovyalis caffra</name>
    <dbReference type="NCBI Taxonomy" id="77055"/>
    <lineage>
        <taxon>Eukaryota</taxon>
        <taxon>Viridiplantae</taxon>
        <taxon>Streptophyta</taxon>
        <taxon>Embryophyta</taxon>
        <taxon>Tracheophyta</taxon>
        <taxon>Spermatophyta</taxon>
        <taxon>Magnoliopsida</taxon>
        <taxon>eudicotyledons</taxon>
        <taxon>Gunneridae</taxon>
        <taxon>Pentapetalae</taxon>
        <taxon>rosids</taxon>
        <taxon>fabids</taxon>
        <taxon>Malpighiales</taxon>
        <taxon>Salicaceae</taxon>
        <taxon>Flacourtieae</taxon>
        <taxon>Dovyalis</taxon>
    </lineage>
</organism>